<proteinExistence type="predicted"/>
<evidence type="ECO:0000313" key="2">
    <source>
        <dbReference type="Proteomes" id="UP001240236"/>
    </source>
</evidence>
<evidence type="ECO:0000313" key="1">
    <source>
        <dbReference type="EMBL" id="MDQ0364963.1"/>
    </source>
</evidence>
<dbReference type="Proteomes" id="UP001240236">
    <property type="component" value="Unassembled WGS sequence"/>
</dbReference>
<dbReference type="SUPFAM" id="SSF48452">
    <property type="entry name" value="TPR-like"/>
    <property type="match status" value="1"/>
</dbReference>
<accession>A0AAE3VVE3</accession>
<reference evidence="1 2" key="1">
    <citation type="submission" date="2023-07" db="EMBL/GenBank/DDBJ databases">
        <title>Sequencing the genomes of 1000 actinobacteria strains.</title>
        <authorList>
            <person name="Klenk H.-P."/>
        </authorList>
    </citation>
    <scope>NUCLEOTIDE SEQUENCE [LARGE SCALE GENOMIC DNA]</scope>
    <source>
        <strain evidence="1 2">DSM 44709</strain>
    </source>
</reference>
<sequence length="182" mass="19044">MAWARLYAAWALGEQGRNKAALTASEQAVDLFDRAGNRTGVANALIGLSLAWQALGRHADALAALERAVAVLRDPAAGPAGSITTIPVTGALCLTAEIHLVLHADEAAVQAATAALRTPGLPMTAPARSRTLRARARAYQQLGDISAARADLDAVLEIKKVDRDETTLRKVKDLLRALPAAG</sequence>
<dbReference type="AlphaFoldDB" id="A0AAE3VVE3"/>
<dbReference type="Gene3D" id="1.25.40.10">
    <property type="entry name" value="Tetratricopeptide repeat domain"/>
    <property type="match status" value="2"/>
</dbReference>
<comment type="caution">
    <text evidence="1">The sequence shown here is derived from an EMBL/GenBank/DDBJ whole genome shotgun (WGS) entry which is preliminary data.</text>
</comment>
<protein>
    <submittedName>
        <fullName evidence="1">Tetratricopeptide (TPR) repeat protein</fullName>
    </submittedName>
</protein>
<dbReference type="SMART" id="SM00028">
    <property type="entry name" value="TPR"/>
    <property type="match status" value="3"/>
</dbReference>
<gene>
    <name evidence="1" type="ORF">J2S42_001632</name>
</gene>
<dbReference type="Pfam" id="PF13424">
    <property type="entry name" value="TPR_12"/>
    <property type="match status" value="1"/>
</dbReference>
<name>A0AAE3VVE3_9ACTN</name>
<organism evidence="1 2">
    <name type="scientific">Catenuloplanes indicus</name>
    <dbReference type="NCBI Taxonomy" id="137267"/>
    <lineage>
        <taxon>Bacteria</taxon>
        <taxon>Bacillati</taxon>
        <taxon>Actinomycetota</taxon>
        <taxon>Actinomycetes</taxon>
        <taxon>Micromonosporales</taxon>
        <taxon>Micromonosporaceae</taxon>
        <taxon>Catenuloplanes</taxon>
    </lineage>
</organism>
<dbReference type="InterPro" id="IPR019734">
    <property type="entry name" value="TPR_rpt"/>
</dbReference>
<keyword evidence="2" id="KW-1185">Reference proteome</keyword>
<dbReference type="Pfam" id="PF13181">
    <property type="entry name" value="TPR_8"/>
    <property type="match status" value="1"/>
</dbReference>
<dbReference type="InterPro" id="IPR011990">
    <property type="entry name" value="TPR-like_helical_dom_sf"/>
</dbReference>
<dbReference type="EMBL" id="JAUSUZ010000001">
    <property type="protein sequence ID" value="MDQ0364963.1"/>
    <property type="molecule type" value="Genomic_DNA"/>
</dbReference>
<dbReference type="RefSeq" id="WP_307236941.1">
    <property type="nucleotide sequence ID" value="NZ_JAUSUZ010000001.1"/>
</dbReference>